<evidence type="ECO:0000313" key="2">
    <source>
        <dbReference type="Proteomes" id="UP000319213"/>
    </source>
</evidence>
<dbReference type="EMBL" id="VFPQ01000001">
    <property type="protein sequence ID" value="TQM77402.1"/>
    <property type="molecule type" value="Genomic_DNA"/>
</dbReference>
<organism evidence="1 2">
    <name type="scientific">Thermopolyspora flexuosa</name>
    <dbReference type="NCBI Taxonomy" id="103836"/>
    <lineage>
        <taxon>Bacteria</taxon>
        <taxon>Bacillati</taxon>
        <taxon>Actinomycetota</taxon>
        <taxon>Actinomycetes</taxon>
        <taxon>Streptosporangiales</taxon>
        <taxon>Streptosporangiaceae</taxon>
        <taxon>Thermopolyspora</taxon>
    </lineage>
</organism>
<name>A0A543J3L0_9ACTN</name>
<comment type="caution">
    <text evidence="1">The sequence shown here is derived from an EMBL/GenBank/DDBJ whole genome shotgun (WGS) entry which is preliminary data.</text>
</comment>
<proteinExistence type="predicted"/>
<keyword evidence="2" id="KW-1185">Reference proteome</keyword>
<dbReference type="Proteomes" id="UP000319213">
    <property type="component" value="Unassembled WGS sequence"/>
</dbReference>
<protein>
    <submittedName>
        <fullName evidence="1">Uncharacterized protein</fullName>
    </submittedName>
</protein>
<dbReference type="AlphaFoldDB" id="A0A543J3L0"/>
<reference evidence="1 2" key="1">
    <citation type="submission" date="2019-06" db="EMBL/GenBank/DDBJ databases">
        <title>Sequencing the genomes of 1000 actinobacteria strains.</title>
        <authorList>
            <person name="Klenk H.-P."/>
        </authorList>
    </citation>
    <scope>NUCLEOTIDE SEQUENCE [LARGE SCALE GENOMIC DNA]</scope>
    <source>
        <strain evidence="1 2">DSM 43186</strain>
    </source>
</reference>
<accession>A0A543J3L0</accession>
<evidence type="ECO:0000313" key="1">
    <source>
        <dbReference type="EMBL" id="TQM77402.1"/>
    </source>
</evidence>
<sequence>MSHGTARPVAGKTLKARIRGSLDRADRSLCIDQDWWAHRLGWQVSRTGFGARRYRDPRFDLLRHIRGEVDGGVRA</sequence>
<gene>
    <name evidence="1" type="ORF">FHX40_4165</name>
</gene>